<evidence type="ECO:0000256" key="4">
    <source>
        <dbReference type="ARBA" id="ARBA00022989"/>
    </source>
</evidence>
<evidence type="ECO:0000256" key="3">
    <source>
        <dbReference type="ARBA" id="ARBA00022692"/>
    </source>
</evidence>
<dbReference type="InterPro" id="IPR051482">
    <property type="entry name" value="Cholesterol_transport"/>
</dbReference>
<dbReference type="SMART" id="SM00568">
    <property type="entry name" value="GRAM"/>
    <property type="match status" value="1"/>
</dbReference>
<keyword evidence="4 8" id="KW-1133">Transmembrane helix</keyword>
<name>A0A120K222_9SACH</name>
<dbReference type="CDD" id="cd13220">
    <property type="entry name" value="PH-GRAM_GRAMDC"/>
    <property type="match status" value="1"/>
</dbReference>
<feature type="compositionally biased region" description="Acidic residues" evidence="7">
    <location>
        <begin position="434"/>
        <end position="452"/>
    </location>
</feature>
<dbReference type="PANTHER" id="PTHR23319">
    <property type="entry name" value="GRAM DOMAIN CONTAINING 1B, ISOFORM E"/>
    <property type="match status" value="1"/>
</dbReference>
<dbReference type="InterPro" id="IPR011993">
    <property type="entry name" value="PH-like_dom_sf"/>
</dbReference>
<feature type="transmembrane region" description="Helical" evidence="8">
    <location>
        <begin position="735"/>
        <end position="755"/>
    </location>
</feature>
<dbReference type="Proteomes" id="UP000243052">
    <property type="component" value="Chromosome iv"/>
</dbReference>
<dbReference type="GO" id="GO:0140268">
    <property type="term" value="C:endoplasmic reticulum-plasma membrane contact site"/>
    <property type="evidence" value="ECO:0007669"/>
    <property type="project" value="TreeGrafter"/>
</dbReference>
<evidence type="ECO:0000256" key="1">
    <source>
        <dbReference type="ARBA" id="ARBA00004586"/>
    </source>
</evidence>
<comment type="subcellular location">
    <subcellularLocation>
        <location evidence="6">Endomembrane system</location>
        <topology evidence="6">Single-pass membrane protein</topology>
    </subcellularLocation>
    <subcellularLocation>
        <location evidence="1">Endoplasmic reticulum membrane</location>
    </subcellularLocation>
</comment>
<evidence type="ECO:0000259" key="9">
    <source>
        <dbReference type="PROSITE" id="PS51778"/>
    </source>
</evidence>
<dbReference type="InterPro" id="IPR004182">
    <property type="entry name" value="GRAM"/>
</dbReference>
<dbReference type="Gene3D" id="2.30.29.30">
    <property type="entry name" value="Pleckstrin-homology domain (PH domain)/Phosphotyrosine-binding domain (PTB)"/>
    <property type="match status" value="1"/>
</dbReference>
<reference evidence="10 11" key="1">
    <citation type="submission" date="2016-01" db="EMBL/GenBank/DDBJ databases">
        <title>Genome sequence of the yeast Holleya sinecauda.</title>
        <authorList>
            <person name="Dietrich F.S."/>
        </authorList>
    </citation>
    <scope>NUCLEOTIDE SEQUENCE [LARGE SCALE GENOMIC DNA]</scope>
    <source>
        <strain evidence="10 11">ATCC 58844</strain>
    </source>
</reference>
<dbReference type="GO" id="GO:0120015">
    <property type="term" value="F:sterol transfer activity"/>
    <property type="evidence" value="ECO:0007669"/>
    <property type="project" value="TreeGrafter"/>
</dbReference>
<dbReference type="GO" id="GO:0005789">
    <property type="term" value="C:endoplasmic reticulum membrane"/>
    <property type="evidence" value="ECO:0007669"/>
    <property type="project" value="UniProtKB-SubCell"/>
</dbReference>
<keyword evidence="11" id="KW-1185">Reference proteome</keyword>
<dbReference type="RefSeq" id="XP_017987189.1">
    <property type="nucleotide sequence ID" value="XM_018132233.1"/>
</dbReference>
<dbReference type="PANTHER" id="PTHR23319:SF4">
    <property type="entry name" value="GRAM DOMAIN CONTAINING 1B, ISOFORM E"/>
    <property type="match status" value="1"/>
</dbReference>
<accession>A0A120K222</accession>
<evidence type="ECO:0000313" key="10">
    <source>
        <dbReference type="EMBL" id="AMD20193.1"/>
    </source>
</evidence>
<dbReference type="GO" id="GO:0005886">
    <property type="term" value="C:plasma membrane"/>
    <property type="evidence" value="ECO:0007669"/>
    <property type="project" value="TreeGrafter"/>
</dbReference>
<dbReference type="OrthoDB" id="2162691at2759"/>
<organism evidence="10 11">
    <name type="scientific">Eremothecium sinecaudum</name>
    <dbReference type="NCBI Taxonomy" id="45286"/>
    <lineage>
        <taxon>Eukaryota</taxon>
        <taxon>Fungi</taxon>
        <taxon>Dikarya</taxon>
        <taxon>Ascomycota</taxon>
        <taxon>Saccharomycotina</taxon>
        <taxon>Saccharomycetes</taxon>
        <taxon>Saccharomycetales</taxon>
        <taxon>Saccharomycetaceae</taxon>
        <taxon>Eremothecium</taxon>
    </lineage>
</organism>
<dbReference type="PROSITE" id="PS51778">
    <property type="entry name" value="VAST"/>
    <property type="match status" value="1"/>
</dbReference>
<evidence type="ECO:0000256" key="8">
    <source>
        <dbReference type="SAM" id="Phobius"/>
    </source>
</evidence>
<protein>
    <submittedName>
        <fullName evidence="10">HDL551Cp</fullName>
    </submittedName>
</protein>
<dbReference type="GeneID" id="28723430"/>
<feature type="region of interest" description="Disordered" evidence="7">
    <location>
        <begin position="421"/>
        <end position="455"/>
    </location>
</feature>
<dbReference type="Pfam" id="PF02893">
    <property type="entry name" value="GRAM"/>
    <property type="match status" value="1"/>
</dbReference>
<feature type="region of interest" description="Disordered" evidence="7">
    <location>
        <begin position="673"/>
        <end position="705"/>
    </location>
</feature>
<dbReference type="AlphaFoldDB" id="A0A120K222"/>
<evidence type="ECO:0000256" key="7">
    <source>
        <dbReference type="SAM" id="MobiDB-lite"/>
    </source>
</evidence>
<evidence type="ECO:0000256" key="2">
    <source>
        <dbReference type="ARBA" id="ARBA00006582"/>
    </source>
</evidence>
<proteinExistence type="inferred from homology"/>
<dbReference type="GO" id="GO:0032366">
    <property type="term" value="P:intracellular sterol transport"/>
    <property type="evidence" value="ECO:0007669"/>
    <property type="project" value="TreeGrafter"/>
</dbReference>
<comment type="similarity">
    <text evidence="2">Belongs to the YSP2 family.</text>
</comment>
<feature type="region of interest" description="Disordered" evidence="7">
    <location>
        <begin position="49"/>
        <end position="79"/>
    </location>
</feature>
<evidence type="ECO:0000256" key="6">
    <source>
        <dbReference type="ARBA" id="ARBA00037847"/>
    </source>
</evidence>
<dbReference type="Pfam" id="PF16016">
    <property type="entry name" value="VASt"/>
    <property type="match status" value="1"/>
</dbReference>
<dbReference type="GO" id="GO:0005739">
    <property type="term" value="C:mitochondrion"/>
    <property type="evidence" value="ECO:0007669"/>
    <property type="project" value="TreeGrafter"/>
</dbReference>
<dbReference type="GO" id="GO:0032541">
    <property type="term" value="C:cortical endoplasmic reticulum"/>
    <property type="evidence" value="ECO:0007669"/>
    <property type="project" value="TreeGrafter"/>
</dbReference>
<evidence type="ECO:0000256" key="5">
    <source>
        <dbReference type="ARBA" id="ARBA00023136"/>
    </source>
</evidence>
<keyword evidence="5 8" id="KW-0472">Membrane</keyword>
<dbReference type="GO" id="GO:0032934">
    <property type="term" value="F:sterol binding"/>
    <property type="evidence" value="ECO:0007669"/>
    <property type="project" value="TreeGrafter"/>
</dbReference>
<dbReference type="EMBL" id="CP014244">
    <property type="protein sequence ID" value="AMD20193.1"/>
    <property type="molecule type" value="Genomic_DNA"/>
</dbReference>
<dbReference type="InterPro" id="IPR031968">
    <property type="entry name" value="VASt"/>
</dbReference>
<evidence type="ECO:0000313" key="11">
    <source>
        <dbReference type="Proteomes" id="UP000243052"/>
    </source>
</evidence>
<keyword evidence="3 8" id="KW-0812">Transmembrane</keyword>
<sequence length="802" mass="89607">MSVNGQEYDVGDLNEEDILRGQEEELPVGQKALGSPLVSCGLSGRLSAATQDSPISPMKTGIYPGHTHRDSSSSLDSVAWKSSPASPHVTPLNGVTCIQYVAKHNSALESVTDIIESHSSTAGEFLESAALLEVPRSSEEGDVNKAQKFFNSMISSLSFKNGYSPLISGDKKTKTRIEQVNSASAIENVVVPATSLEAKASSLPGQERKSGSRQGKLEQETFNKKLYVDEKLPGTNFRYATVKRNEDFHRIFKSISKKDRLLDDFSCALSREFLCQGRIYISENHICFNSNLLGWVTNLVIPIADVVNFEKTSTAGIFPNGIAVVTEVEKHYFASFLTRDTTFEFLLCVQDAYNSNMKALTRRSYREMPMNIANDDFFLKPLNELMQITTPPSKESAPPVDGGDSDIQEAILSVDYVTPNGPSGYASEQRTTDEVYEDVSDSEDISSEEEEQTERNMKTVFKLKDTSPHSYNGPYYFHETKFDYYPEEHDEYVLAEFSLNAAPGIVFELLFSETNPTFIREFLLSQETTQLSEITGFTQVNPDGQRFRKYRYTKALNFPVGPRSTRCLVQETVLHCDYEGYINIVNTTNTPDVPSGNSFSVKTRYMIRWASNTNSVIKISFWIEWTGSSWIRSMVDKSCKAGQIEATKTLVKQVHDYLDKNVEPKVINIDVKSEKTTNSIPNNKESMQRPGNINEKDRSHSLSSTDISLRTSLSETTTSIPISSHRKRRSQSQNLLLLFLAVIAMLLAANLVLMLKIWSRIMNMPDISNNKELSVSAVTDEHIISVVNNAISSGIIHYVCTA</sequence>
<gene>
    <name evidence="10" type="ORF">AW171_hschr42076</name>
</gene>
<feature type="compositionally biased region" description="Polar residues" evidence="7">
    <location>
        <begin position="676"/>
        <end position="691"/>
    </location>
</feature>
<feature type="domain" description="VASt" evidence="9">
    <location>
        <begin position="490"/>
        <end position="662"/>
    </location>
</feature>